<feature type="transmembrane region" description="Helical" evidence="1">
    <location>
        <begin position="197"/>
        <end position="217"/>
    </location>
</feature>
<evidence type="ECO:0000313" key="2">
    <source>
        <dbReference type="EMBL" id="KAK5576440.1"/>
    </source>
</evidence>
<dbReference type="AlphaFoldDB" id="A0AAN7YXV4"/>
<organism evidence="2 3">
    <name type="scientific">Dictyostelium firmibasis</name>
    <dbReference type="NCBI Taxonomy" id="79012"/>
    <lineage>
        <taxon>Eukaryota</taxon>
        <taxon>Amoebozoa</taxon>
        <taxon>Evosea</taxon>
        <taxon>Eumycetozoa</taxon>
        <taxon>Dictyostelia</taxon>
        <taxon>Dictyosteliales</taxon>
        <taxon>Dictyosteliaceae</taxon>
        <taxon>Dictyostelium</taxon>
    </lineage>
</organism>
<dbReference type="EMBL" id="JAVFKY010000005">
    <property type="protein sequence ID" value="KAK5576440.1"/>
    <property type="molecule type" value="Genomic_DNA"/>
</dbReference>
<dbReference type="Proteomes" id="UP001344447">
    <property type="component" value="Unassembled WGS sequence"/>
</dbReference>
<keyword evidence="1" id="KW-0812">Transmembrane</keyword>
<feature type="transmembrane region" description="Helical" evidence="1">
    <location>
        <begin position="86"/>
        <end position="113"/>
    </location>
</feature>
<feature type="transmembrane region" description="Helical" evidence="1">
    <location>
        <begin position="7"/>
        <end position="29"/>
    </location>
</feature>
<gene>
    <name evidence="2" type="ORF">RB653_007584</name>
</gene>
<sequence length="222" mass="24951">MKRAVAFLSLFMCLVVIACCVVSIVYPWYIVSFKKIGSDDKIRNLYYWDEIRSTDEKLNATNIINTSSDSGAEKYDDLGYDHIKNVFIVSLAFLCLATLLSLISAIVILIAFLAKNRICAKVAGVFMVIVMILLLVSLFQFFRINGAFRSDDPMCNGNPVASWISSLFVGDADDTYCHKFMGSNDDEIVKLSYSPYVGFWLVIGGIFFSLFVFIPLFKTSNH</sequence>
<dbReference type="PANTHER" id="PTHR38736:SF2">
    <property type="entry name" value="TRANSMEMBRANE PROTEIN"/>
    <property type="match status" value="1"/>
</dbReference>
<dbReference type="PROSITE" id="PS51257">
    <property type="entry name" value="PROKAR_LIPOPROTEIN"/>
    <property type="match status" value="1"/>
</dbReference>
<accession>A0AAN7YXV4</accession>
<dbReference type="Gene3D" id="1.20.140.150">
    <property type="match status" value="1"/>
</dbReference>
<evidence type="ECO:0000256" key="1">
    <source>
        <dbReference type="SAM" id="Phobius"/>
    </source>
</evidence>
<keyword evidence="1" id="KW-1133">Transmembrane helix</keyword>
<reference evidence="2 3" key="1">
    <citation type="submission" date="2023-11" db="EMBL/GenBank/DDBJ databases">
        <title>Dfirmibasis_genome.</title>
        <authorList>
            <person name="Edelbroek B."/>
            <person name="Kjellin J."/>
            <person name="Jerlstrom-Hultqvist J."/>
            <person name="Soderbom F."/>
        </authorList>
    </citation>
    <scope>NUCLEOTIDE SEQUENCE [LARGE SCALE GENOMIC DNA]</scope>
    <source>
        <strain evidence="2 3">TNS-C-14</strain>
    </source>
</reference>
<protein>
    <recommendedName>
        <fullName evidence="4">Transmembrane protein</fullName>
    </recommendedName>
</protein>
<evidence type="ECO:0008006" key="4">
    <source>
        <dbReference type="Google" id="ProtNLM"/>
    </source>
</evidence>
<name>A0AAN7YXV4_9MYCE</name>
<proteinExistence type="predicted"/>
<keyword evidence="3" id="KW-1185">Reference proteome</keyword>
<dbReference type="PANTHER" id="PTHR38736">
    <property type="entry name" value="TRANSMEMBRANE PROTEIN-RELATED"/>
    <property type="match status" value="1"/>
</dbReference>
<evidence type="ECO:0000313" key="3">
    <source>
        <dbReference type="Proteomes" id="UP001344447"/>
    </source>
</evidence>
<keyword evidence="1" id="KW-0472">Membrane</keyword>
<comment type="caution">
    <text evidence="2">The sequence shown here is derived from an EMBL/GenBank/DDBJ whole genome shotgun (WGS) entry which is preliminary data.</text>
</comment>
<feature type="transmembrane region" description="Helical" evidence="1">
    <location>
        <begin position="125"/>
        <end position="144"/>
    </location>
</feature>